<organism evidence="1 2">
    <name type="scientific">Mycolicibacter heraklionensis</name>
    <dbReference type="NCBI Taxonomy" id="512402"/>
    <lineage>
        <taxon>Bacteria</taxon>
        <taxon>Bacillati</taxon>
        <taxon>Actinomycetota</taxon>
        <taxon>Actinomycetes</taxon>
        <taxon>Mycobacteriales</taxon>
        <taxon>Mycobacteriaceae</taxon>
        <taxon>Mycolicibacter</taxon>
    </lineage>
</organism>
<dbReference type="AlphaFoldDB" id="A0A9X7WF44"/>
<reference evidence="1" key="1">
    <citation type="submission" date="2021-08" db="EMBL/GenBank/DDBJ databases">
        <title>Whole genome sequencing of non-tuberculosis mycobacteria type-strains.</title>
        <authorList>
            <person name="Igarashi Y."/>
            <person name="Osugi A."/>
            <person name="Mitarai S."/>
        </authorList>
    </citation>
    <scope>NUCLEOTIDE SEQUENCE</scope>
    <source>
        <strain evidence="1">JCM 30995</strain>
    </source>
</reference>
<dbReference type="RefSeq" id="WP_220694648.1">
    <property type="nucleotide sequence ID" value="NZ_CP080997.1"/>
</dbReference>
<dbReference type="EMBL" id="CP080997">
    <property type="protein sequence ID" value="QZA06931.1"/>
    <property type="molecule type" value="Genomic_DNA"/>
</dbReference>
<protein>
    <submittedName>
        <fullName evidence="1">Uncharacterized protein</fullName>
    </submittedName>
</protein>
<dbReference type="Proteomes" id="UP000825008">
    <property type="component" value="Chromosome"/>
</dbReference>
<dbReference type="KEGG" id="mher:K3U94_18415"/>
<evidence type="ECO:0000313" key="1">
    <source>
        <dbReference type="EMBL" id="QZA06931.1"/>
    </source>
</evidence>
<dbReference type="Pfam" id="PF10824">
    <property type="entry name" value="T7SS_ESX_EspC"/>
    <property type="match status" value="1"/>
</dbReference>
<evidence type="ECO:0000313" key="2">
    <source>
        <dbReference type="Proteomes" id="UP000825008"/>
    </source>
</evidence>
<name>A0A9X7WF44_9MYCO</name>
<accession>A0A9X7WF44</accession>
<gene>
    <name evidence="1" type="ORF">K3U94_18415</name>
</gene>
<proteinExistence type="predicted"/>
<sequence length="100" mass="10711">MGRQQLYLDAAALRSVADHLDSTAGDVDAASRIRLGGLTFDGSTAGRDHVGAGEALRRALQSWLPELMRWSRSNTEIATALRVGLVRYGQAEATATERVG</sequence>
<dbReference type="InterPro" id="IPR022536">
    <property type="entry name" value="EspC"/>
</dbReference>
<dbReference type="GO" id="GO:0009306">
    <property type="term" value="P:protein secretion"/>
    <property type="evidence" value="ECO:0007669"/>
    <property type="project" value="InterPro"/>
</dbReference>